<dbReference type="CDD" id="cd06423">
    <property type="entry name" value="CESA_like"/>
    <property type="match status" value="1"/>
</dbReference>
<evidence type="ECO:0000256" key="9">
    <source>
        <dbReference type="SAM" id="Phobius"/>
    </source>
</evidence>
<dbReference type="AlphaFoldDB" id="I3C300"/>
<dbReference type="eggNOG" id="COG1215">
    <property type="taxonomic scope" value="Bacteria"/>
</dbReference>
<dbReference type="InterPro" id="IPR029044">
    <property type="entry name" value="Nucleotide-diphossugar_trans"/>
</dbReference>
<dbReference type="EMBL" id="JH651379">
    <property type="protein sequence ID" value="EIJ37993.1"/>
    <property type="molecule type" value="Genomic_DNA"/>
</dbReference>
<keyword evidence="7 9" id="KW-0472">Membrane</keyword>
<dbReference type="OrthoDB" id="9766299at2"/>
<dbReference type="GO" id="GO:0085029">
    <property type="term" value="P:extracellular matrix assembly"/>
    <property type="evidence" value="ECO:0007669"/>
    <property type="project" value="TreeGrafter"/>
</dbReference>
<feature type="transmembrane region" description="Helical" evidence="9">
    <location>
        <begin position="398"/>
        <end position="419"/>
    </location>
</feature>
<organism evidence="11 12">
    <name type="scientific">Galbibacter orientalis DSM 19592</name>
    <dbReference type="NCBI Taxonomy" id="926559"/>
    <lineage>
        <taxon>Bacteria</taxon>
        <taxon>Pseudomonadati</taxon>
        <taxon>Bacteroidota</taxon>
        <taxon>Flavobacteriia</taxon>
        <taxon>Flavobacteriales</taxon>
        <taxon>Flavobacteriaceae</taxon>
        <taxon>Galbibacter</taxon>
    </lineage>
</organism>
<evidence type="ECO:0000256" key="1">
    <source>
        <dbReference type="ARBA" id="ARBA00004236"/>
    </source>
</evidence>
<evidence type="ECO:0000256" key="7">
    <source>
        <dbReference type="ARBA" id="ARBA00023136"/>
    </source>
</evidence>
<proteinExistence type="inferred from homology"/>
<gene>
    <name evidence="11" type="ORF">JoomaDRAFT_0971</name>
</gene>
<evidence type="ECO:0000256" key="3">
    <source>
        <dbReference type="ARBA" id="ARBA00016636"/>
    </source>
</evidence>
<accession>I3C300</accession>
<keyword evidence="5" id="KW-0328">Glycosyltransferase</keyword>
<reference evidence="11 12" key="1">
    <citation type="submission" date="2012-02" db="EMBL/GenBank/DDBJ databases">
        <title>Improved High-Quality Draft genome of Joostella marina DSM 19592.</title>
        <authorList>
            <consortium name="US DOE Joint Genome Institute (JGI-PGF)"/>
            <person name="Lucas S."/>
            <person name="Copeland A."/>
            <person name="Lapidus A."/>
            <person name="Bruce D."/>
            <person name="Goodwin L."/>
            <person name="Pitluck S."/>
            <person name="Peters L."/>
            <person name="Chertkov O."/>
            <person name="Ovchinnikova G."/>
            <person name="Kyrpides N."/>
            <person name="Mavromatis K."/>
            <person name="Detter J.C."/>
            <person name="Han C."/>
            <person name="Land M."/>
            <person name="Hauser L."/>
            <person name="Markowitz V."/>
            <person name="Cheng J.-F."/>
            <person name="Hugenholtz P."/>
            <person name="Woyke T."/>
            <person name="Wu D."/>
            <person name="Tindall B."/>
            <person name="Brambilla E."/>
            <person name="Klenk H.-P."/>
            <person name="Eisen J.A."/>
        </authorList>
    </citation>
    <scope>NUCLEOTIDE SEQUENCE [LARGE SCALE GENOMIC DNA]</scope>
    <source>
        <strain evidence="11 12">DSM 19592</strain>
    </source>
</reference>
<feature type="transmembrane region" description="Helical" evidence="9">
    <location>
        <begin position="67"/>
        <end position="94"/>
    </location>
</feature>
<evidence type="ECO:0000256" key="2">
    <source>
        <dbReference type="ARBA" id="ARBA00006782"/>
    </source>
</evidence>
<evidence type="ECO:0000259" key="10">
    <source>
        <dbReference type="Pfam" id="PF00535"/>
    </source>
</evidence>
<dbReference type="GO" id="GO:0030213">
    <property type="term" value="P:hyaluronan biosynthetic process"/>
    <property type="evidence" value="ECO:0007669"/>
    <property type="project" value="TreeGrafter"/>
</dbReference>
<evidence type="ECO:0000256" key="8">
    <source>
        <dbReference type="ARBA" id="ARBA00032978"/>
    </source>
</evidence>
<dbReference type="Pfam" id="PF00535">
    <property type="entry name" value="Glycos_transf_2"/>
    <property type="match status" value="1"/>
</dbReference>
<evidence type="ECO:0000256" key="4">
    <source>
        <dbReference type="ARBA" id="ARBA00022475"/>
    </source>
</evidence>
<name>I3C300_9FLAO</name>
<feature type="domain" description="Glycosyltransferase 2-like" evidence="10">
    <location>
        <begin position="111"/>
        <end position="279"/>
    </location>
</feature>
<keyword evidence="12" id="KW-1185">Reference proteome</keyword>
<dbReference type="PANTHER" id="PTHR22913:SF12">
    <property type="entry name" value="MANNURONAN SYNTHASE"/>
    <property type="match status" value="1"/>
</dbReference>
<sequence length="478" mass="54702">MEQSILKESTEDSIQESKNRIERFISNSSSSFILVGTFLLMLGAVSLFFILAPYFERIHLERMSSTWGIVLMIIGFSLLTIKLSFITYILFLYLKYKVVKPVSDSELPLCTVIVPAYNEGELVYKTLKSLVASDYPEEKLQIISIDDGSQDNTWEWMKKAQNELGNRVSIYQQPENRGKRHALYRGFKLGTGDVFITVDSDSIVLKDTLRTMASPFVVNQDCGAVAGNVRVLNSKKALIPRMLNVSFAFSFEFIRSAQSSLGSVLCTPGALSAYRREAVFNCLHDWINQTFMGEVSKIGEDRAMTNMILKQGYKVLFQRKAYVYTNIPERYKNLYKMFIRWERSNVRENIAMSRFAFGDFRKGAKGGTRILLLNQWLKMVLAYPAIILMLYFVVSYPVLFLSSTLAGIMVFSSMQAFFYAKKHSLSEAFWAYPYSVFYAFTLFWITPYAIVTAGRSGWLTRDLTKKQLKEQRVVAITS</sequence>
<dbReference type="Proteomes" id="UP000004690">
    <property type="component" value="Unassembled WGS sequence"/>
</dbReference>
<dbReference type="PANTHER" id="PTHR22913">
    <property type="entry name" value="HYALURONAN SYNTHASE"/>
    <property type="match status" value="1"/>
</dbReference>
<comment type="subcellular location">
    <subcellularLocation>
        <location evidence="1">Cell membrane</location>
    </subcellularLocation>
</comment>
<dbReference type="GO" id="GO:0050501">
    <property type="term" value="F:hyaluronan synthase activity"/>
    <property type="evidence" value="ECO:0007669"/>
    <property type="project" value="TreeGrafter"/>
</dbReference>
<keyword evidence="9" id="KW-1133">Transmembrane helix</keyword>
<keyword evidence="4" id="KW-1003">Cell membrane</keyword>
<protein>
    <recommendedName>
        <fullName evidence="3">N-acetylglucosaminyltransferase</fullName>
    </recommendedName>
    <alternativeName>
        <fullName evidence="8">Nodulation protein C</fullName>
    </alternativeName>
</protein>
<feature type="transmembrane region" description="Helical" evidence="9">
    <location>
        <begin position="32"/>
        <end position="55"/>
    </location>
</feature>
<dbReference type="InterPro" id="IPR001173">
    <property type="entry name" value="Glyco_trans_2-like"/>
</dbReference>
<evidence type="ECO:0000313" key="12">
    <source>
        <dbReference type="Proteomes" id="UP000004690"/>
    </source>
</evidence>
<dbReference type="Gene3D" id="3.90.550.10">
    <property type="entry name" value="Spore Coat Polysaccharide Biosynthesis Protein SpsA, Chain A"/>
    <property type="match status" value="1"/>
</dbReference>
<dbReference type="STRING" id="926559.JoomaDRAFT_0971"/>
<dbReference type="GO" id="GO:0005886">
    <property type="term" value="C:plasma membrane"/>
    <property type="evidence" value="ECO:0007669"/>
    <property type="project" value="UniProtKB-SubCell"/>
</dbReference>
<evidence type="ECO:0000313" key="11">
    <source>
        <dbReference type="EMBL" id="EIJ37993.1"/>
    </source>
</evidence>
<evidence type="ECO:0000256" key="5">
    <source>
        <dbReference type="ARBA" id="ARBA00022676"/>
    </source>
</evidence>
<dbReference type="SUPFAM" id="SSF53448">
    <property type="entry name" value="Nucleotide-diphospho-sugar transferases"/>
    <property type="match status" value="1"/>
</dbReference>
<dbReference type="RefSeq" id="WP_008611074.1">
    <property type="nucleotide sequence ID" value="NZ_JH651379.1"/>
</dbReference>
<keyword evidence="9" id="KW-0812">Transmembrane</keyword>
<dbReference type="HOGENOM" id="CLU_029695_4_2_10"/>
<keyword evidence="6 11" id="KW-0808">Transferase</keyword>
<feature type="transmembrane region" description="Helical" evidence="9">
    <location>
        <begin position="431"/>
        <end position="451"/>
    </location>
</feature>
<evidence type="ECO:0000256" key="6">
    <source>
        <dbReference type="ARBA" id="ARBA00022679"/>
    </source>
</evidence>
<comment type="similarity">
    <text evidence="2">Belongs to the NodC/HAS family.</text>
</comment>